<evidence type="ECO:0000256" key="3">
    <source>
        <dbReference type="ARBA" id="ARBA00022692"/>
    </source>
</evidence>
<dbReference type="InterPro" id="IPR001750">
    <property type="entry name" value="ND/Mrp_TM"/>
</dbReference>
<keyword evidence="4 8" id="KW-1133">Transmembrane helix</keyword>
<feature type="transmembrane region" description="Helical" evidence="8">
    <location>
        <begin position="110"/>
        <end position="134"/>
    </location>
</feature>
<feature type="transmembrane region" description="Helical" evidence="8">
    <location>
        <begin position="415"/>
        <end position="443"/>
    </location>
</feature>
<evidence type="ECO:0000256" key="1">
    <source>
        <dbReference type="ARBA" id="ARBA00004651"/>
    </source>
</evidence>
<dbReference type="GO" id="GO:0016491">
    <property type="term" value="F:oxidoreductase activity"/>
    <property type="evidence" value="ECO:0007669"/>
    <property type="project" value="UniProtKB-KW"/>
</dbReference>
<gene>
    <name evidence="10" type="ORF">G3576_13495</name>
</gene>
<dbReference type="RefSeq" id="WP_164694908.1">
    <property type="nucleotide sequence ID" value="NZ_JAAIKB010000004.1"/>
</dbReference>
<keyword evidence="11" id="KW-1185">Reference proteome</keyword>
<dbReference type="PANTHER" id="PTHR42682">
    <property type="entry name" value="HYDROGENASE-4 COMPONENT F"/>
    <property type="match status" value="1"/>
</dbReference>
<evidence type="ECO:0000259" key="9">
    <source>
        <dbReference type="Pfam" id="PF00361"/>
    </source>
</evidence>
<organism evidence="10 11">
    <name type="scientific">Falsiroseomonas algicola</name>
    <dbReference type="NCBI Taxonomy" id="2716930"/>
    <lineage>
        <taxon>Bacteria</taxon>
        <taxon>Pseudomonadati</taxon>
        <taxon>Pseudomonadota</taxon>
        <taxon>Alphaproteobacteria</taxon>
        <taxon>Acetobacterales</taxon>
        <taxon>Roseomonadaceae</taxon>
        <taxon>Falsiroseomonas</taxon>
    </lineage>
</organism>
<feature type="transmembrane region" description="Helical" evidence="8">
    <location>
        <begin position="264"/>
        <end position="284"/>
    </location>
</feature>
<keyword evidence="6 8" id="KW-0472">Membrane</keyword>
<dbReference type="InterPro" id="IPR052175">
    <property type="entry name" value="ComplexI-like_HydComp"/>
</dbReference>
<keyword evidence="5" id="KW-0560">Oxidoreductase</keyword>
<comment type="caution">
    <text evidence="10">The sequence shown here is derived from an EMBL/GenBank/DDBJ whole genome shotgun (WGS) entry which is preliminary data.</text>
</comment>
<feature type="transmembrane region" description="Helical" evidence="8">
    <location>
        <begin position="296"/>
        <end position="319"/>
    </location>
</feature>
<feature type="transmembrane region" description="Helical" evidence="8">
    <location>
        <begin position="372"/>
        <end position="395"/>
    </location>
</feature>
<evidence type="ECO:0000256" key="6">
    <source>
        <dbReference type="ARBA" id="ARBA00023136"/>
    </source>
</evidence>
<feature type="transmembrane region" description="Helical" evidence="8">
    <location>
        <begin position="77"/>
        <end position="98"/>
    </location>
</feature>
<comment type="subcellular location">
    <subcellularLocation>
        <location evidence="1">Cell membrane</location>
        <topology evidence="1">Multi-pass membrane protein</topology>
    </subcellularLocation>
    <subcellularLocation>
        <location evidence="7">Membrane</location>
        <topology evidence="7">Multi-pass membrane protein</topology>
    </subcellularLocation>
</comment>
<dbReference type="AlphaFoldDB" id="A0A6M1LL87"/>
<dbReference type="Pfam" id="PF00361">
    <property type="entry name" value="Proton_antipo_M"/>
    <property type="match status" value="1"/>
</dbReference>
<feature type="domain" description="NADH:quinone oxidoreductase/Mrp antiporter transmembrane" evidence="9">
    <location>
        <begin position="126"/>
        <end position="409"/>
    </location>
</feature>
<feature type="transmembrane region" description="Helical" evidence="8">
    <location>
        <begin position="201"/>
        <end position="223"/>
    </location>
</feature>
<accession>A0A6M1LL87</accession>
<feature type="transmembrane region" description="Helical" evidence="8">
    <location>
        <begin position="160"/>
        <end position="181"/>
    </location>
</feature>
<evidence type="ECO:0000256" key="2">
    <source>
        <dbReference type="ARBA" id="ARBA00022475"/>
    </source>
</evidence>
<evidence type="ECO:0000256" key="7">
    <source>
        <dbReference type="RuleBase" id="RU000320"/>
    </source>
</evidence>
<keyword evidence="3 7" id="KW-0812">Transmembrane</keyword>
<proteinExistence type="predicted"/>
<dbReference type="GO" id="GO:0005886">
    <property type="term" value="C:plasma membrane"/>
    <property type="evidence" value="ECO:0007669"/>
    <property type="project" value="UniProtKB-SubCell"/>
</dbReference>
<evidence type="ECO:0000256" key="5">
    <source>
        <dbReference type="ARBA" id="ARBA00023002"/>
    </source>
</evidence>
<feature type="transmembrane region" description="Helical" evidence="8">
    <location>
        <begin position="36"/>
        <end position="56"/>
    </location>
</feature>
<evidence type="ECO:0000313" key="11">
    <source>
        <dbReference type="Proteomes" id="UP000475385"/>
    </source>
</evidence>
<protein>
    <submittedName>
        <fullName evidence="10">Hydrogenase 4 subunit B</fullName>
    </submittedName>
</protein>
<evidence type="ECO:0000256" key="8">
    <source>
        <dbReference type="SAM" id="Phobius"/>
    </source>
</evidence>
<feature type="transmembrane region" description="Helical" evidence="8">
    <location>
        <begin position="464"/>
        <end position="483"/>
    </location>
</feature>
<feature type="transmembrane region" description="Helical" evidence="8">
    <location>
        <begin position="325"/>
        <end position="351"/>
    </location>
</feature>
<name>A0A6M1LL87_9PROT</name>
<evidence type="ECO:0000313" key="10">
    <source>
        <dbReference type="EMBL" id="NGM21033.1"/>
    </source>
</evidence>
<dbReference type="PANTHER" id="PTHR42682:SF3">
    <property type="entry name" value="FORMATE HYDROGENLYASE SUBUNIT 3-RELATED"/>
    <property type="match status" value="1"/>
</dbReference>
<feature type="transmembrane region" description="Helical" evidence="8">
    <location>
        <begin position="520"/>
        <end position="541"/>
    </location>
</feature>
<evidence type="ECO:0000256" key="4">
    <source>
        <dbReference type="ARBA" id="ARBA00022989"/>
    </source>
</evidence>
<dbReference type="EMBL" id="JAAIKB010000004">
    <property type="protein sequence ID" value="NGM21033.1"/>
    <property type="molecule type" value="Genomic_DNA"/>
</dbReference>
<reference evidence="10 11" key="1">
    <citation type="submission" date="2020-03" db="EMBL/GenBank/DDBJ databases">
        <title>Roseomonas stagni sp. nov., isolated from pond water in Japan.</title>
        <authorList>
            <person name="Furuhata K."/>
            <person name="Miyamoto H."/>
            <person name="Goto K."/>
        </authorList>
    </citation>
    <scope>NUCLEOTIDE SEQUENCE [LARGE SCALE GENOMIC DNA]</scope>
    <source>
        <strain evidence="10 11">PeD5</strain>
    </source>
</reference>
<feature type="transmembrane region" description="Helical" evidence="8">
    <location>
        <begin position="647"/>
        <end position="668"/>
    </location>
</feature>
<keyword evidence="2" id="KW-1003">Cell membrane</keyword>
<feature type="transmembrane region" description="Helical" evidence="8">
    <location>
        <begin position="235"/>
        <end position="252"/>
    </location>
</feature>
<sequence length="671" mass="68173">MLTALSLTLAGLVMLAVLPLLALGRGWPVGAVVHGGSLLAAAIFAGCGLAALLGGAPAPQALMPGSWAPMLLALDGLSAWFLLLLGLAGACSALFALSHYGRAPARVLSAYPLFLAGMALTLLAADGFTLLLGFEGMSLASWALVAADHEQAENRRAARLYLIFAVASGICLVPAIGLLAAGGEITFAAMREAPPEGWRAAAVLALVVAGAGAKAGLVPLHAWLPLAHPAAPSHVSALMSGAMTKVAIYVLARLLLDVTGPAQPIWWGVPLLVLGAASAVLGALRANLEEDSKTLLACSTIENVGLIAIGLGLACAFRAADLGALAALAAGAAALHALNHALFKSLLFLGLGEVLHGAASRRLDRLGGLIHAMPWTAAAVLVGAGAAASLPPLSGFAGEWLLLQALLAAWRVGDLAFQVLAVGVAAMAALAAALAAAAMVRLFGMAFLGRPRTPRAAGAADGPWPARLALLLPAGLTVVFGLLPGPMLSLAEGALQALVRQDVTERATIAAIRVGDGAGAYMPIGIALLLAVLGAAIVFLVKRRAPSGVARSPAWDCGFIAPPQHLPFGDPITQPSAAGLGQPLRRMLGNPVLAVHEGVTMPPPGDPSPARIEAGFADPSDRLLLAPLARLRDAVVVRTERLRDLTLAQCLMLPFGTLVALLALIAWLEAR</sequence>
<dbReference type="Proteomes" id="UP000475385">
    <property type="component" value="Unassembled WGS sequence"/>
</dbReference>